<keyword evidence="5 7" id="KW-1133">Transmembrane helix</keyword>
<feature type="transmembrane region" description="Helical" evidence="7">
    <location>
        <begin position="140"/>
        <end position="166"/>
    </location>
</feature>
<comment type="caution">
    <text evidence="7">Lacks conserved residue(s) required for the propagation of feature annotation.</text>
</comment>
<accession>A0A127M413</accession>
<evidence type="ECO:0000256" key="5">
    <source>
        <dbReference type="ARBA" id="ARBA00022989"/>
    </source>
</evidence>
<evidence type="ECO:0000313" key="9">
    <source>
        <dbReference type="EMBL" id="AMO67994.1"/>
    </source>
</evidence>
<dbReference type="STRING" id="1470434.AZF00_06600"/>
<keyword evidence="4 7" id="KW-0812">Transmembrane</keyword>
<comment type="similarity">
    <text evidence="2 7">Belongs to the DedA family.</text>
</comment>
<evidence type="ECO:0000259" key="8">
    <source>
        <dbReference type="Pfam" id="PF09335"/>
    </source>
</evidence>
<dbReference type="AlphaFoldDB" id="A0A127M413"/>
<evidence type="ECO:0000256" key="7">
    <source>
        <dbReference type="RuleBase" id="RU367016"/>
    </source>
</evidence>
<dbReference type="GO" id="GO:0005886">
    <property type="term" value="C:plasma membrane"/>
    <property type="evidence" value="ECO:0007669"/>
    <property type="project" value="UniProtKB-SubCell"/>
</dbReference>
<evidence type="ECO:0000256" key="3">
    <source>
        <dbReference type="ARBA" id="ARBA00022475"/>
    </source>
</evidence>
<evidence type="ECO:0000256" key="6">
    <source>
        <dbReference type="ARBA" id="ARBA00023136"/>
    </source>
</evidence>
<dbReference type="KEGG" id="zal:AZF00_06600"/>
<name>A0A127M413_9GAMM</name>
<organism evidence="9 10">
    <name type="scientific">Zhongshania aliphaticivorans</name>
    <dbReference type="NCBI Taxonomy" id="1470434"/>
    <lineage>
        <taxon>Bacteria</taxon>
        <taxon>Pseudomonadati</taxon>
        <taxon>Pseudomonadota</taxon>
        <taxon>Gammaproteobacteria</taxon>
        <taxon>Cellvibrionales</taxon>
        <taxon>Spongiibacteraceae</taxon>
        <taxon>Zhongshania</taxon>
    </lineage>
</organism>
<evidence type="ECO:0000313" key="10">
    <source>
        <dbReference type="Proteomes" id="UP000074119"/>
    </source>
</evidence>
<feature type="transmembrane region" description="Helical" evidence="7">
    <location>
        <begin position="20"/>
        <end position="48"/>
    </location>
</feature>
<comment type="subcellular location">
    <subcellularLocation>
        <location evidence="1 7">Cell membrane</location>
        <topology evidence="1 7">Multi-pass membrane protein</topology>
    </subcellularLocation>
</comment>
<evidence type="ECO:0000256" key="4">
    <source>
        <dbReference type="ARBA" id="ARBA00022692"/>
    </source>
</evidence>
<dbReference type="EMBL" id="CP014544">
    <property type="protein sequence ID" value="AMO67994.1"/>
    <property type="molecule type" value="Genomic_DNA"/>
</dbReference>
<dbReference type="PANTHER" id="PTHR30353">
    <property type="entry name" value="INNER MEMBRANE PROTEIN DEDA-RELATED"/>
    <property type="match status" value="1"/>
</dbReference>
<reference evidence="9 10" key="1">
    <citation type="submission" date="2015-12" db="EMBL/GenBank/DDBJ databases">
        <authorList>
            <person name="Shamseldin A."/>
            <person name="Moawad H."/>
            <person name="Abd El-Rahim W.M."/>
            <person name="Sadowsky M.J."/>
        </authorList>
    </citation>
    <scope>NUCLEOTIDE SEQUENCE [LARGE SCALE GENOMIC DNA]</scope>
    <source>
        <strain evidence="9 10">SM2</strain>
    </source>
</reference>
<feature type="domain" description="VTT" evidence="8">
    <location>
        <begin position="35"/>
        <end position="156"/>
    </location>
</feature>
<feature type="transmembrane region" description="Helical" evidence="7">
    <location>
        <begin position="107"/>
        <end position="128"/>
    </location>
</feature>
<proteinExistence type="inferred from homology"/>
<dbReference type="Pfam" id="PF09335">
    <property type="entry name" value="VTT_dom"/>
    <property type="match status" value="1"/>
</dbReference>
<evidence type="ECO:0000256" key="2">
    <source>
        <dbReference type="ARBA" id="ARBA00010792"/>
    </source>
</evidence>
<dbReference type="InterPro" id="IPR032816">
    <property type="entry name" value="VTT_dom"/>
</dbReference>
<gene>
    <name evidence="9" type="ORF">AZF00_06600</name>
</gene>
<dbReference type="PANTHER" id="PTHR30353:SF15">
    <property type="entry name" value="INNER MEMBRANE PROTEIN YABI"/>
    <property type="match status" value="1"/>
</dbReference>
<evidence type="ECO:0000256" key="1">
    <source>
        <dbReference type="ARBA" id="ARBA00004651"/>
    </source>
</evidence>
<keyword evidence="6 7" id="KW-0472">Membrane</keyword>
<dbReference type="RefSeq" id="WP_008247172.1">
    <property type="nucleotide sequence ID" value="NZ_CP014544.1"/>
</dbReference>
<keyword evidence="3 7" id="KW-1003">Cell membrane</keyword>
<dbReference type="Proteomes" id="UP000074119">
    <property type="component" value="Chromosome"/>
</dbReference>
<sequence>MDAILAWISDNPSYSHYLVFSLACFEAAVGIGLFIPGAVLLSIAVFLYTQQLIRIEELLPLAFAGAAIGDQSGYWIGRWIGPAFHTTAFAGRNRQHIERAETLIRRYGWGAILIGRIIPAIRSIVPLITGISGYSALKYILFDLLAVGIWTLLLGLAVVGTSGLFAS</sequence>
<dbReference type="InterPro" id="IPR032818">
    <property type="entry name" value="DedA-like"/>
</dbReference>
<protein>
    <recommendedName>
        <fullName evidence="8">VTT domain-containing protein</fullName>
    </recommendedName>
</protein>